<keyword evidence="1" id="KW-0175">Coiled coil</keyword>
<name>A0ABX1YVP8_9BACL</name>
<evidence type="ECO:0000313" key="4">
    <source>
        <dbReference type="Proteomes" id="UP000596857"/>
    </source>
</evidence>
<dbReference type="RefSeq" id="WP_171720892.1">
    <property type="nucleotide sequence ID" value="NZ_WHOB01000097.1"/>
</dbReference>
<dbReference type="InterPro" id="IPR009045">
    <property type="entry name" value="Zn_M74/Hedgehog-like"/>
</dbReference>
<dbReference type="SUPFAM" id="SSF55166">
    <property type="entry name" value="Hedgehog/DD-peptidase"/>
    <property type="match status" value="1"/>
</dbReference>
<feature type="coiled-coil region" evidence="1">
    <location>
        <begin position="182"/>
        <end position="220"/>
    </location>
</feature>
<dbReference type="Gene3D" id="3.30.1380.10">
    <property type="match status" value="1"/>
</dbReference>
<sequence>MLTLDQVKLKSVSKLSGLQPVIAAGMIALITGCYNRGVQIIITQGLRTKAEQDNLYAKGRTAKQLAAVGLSHVIAQPKEDIVTNARGGYSNHNYGWAIDFALLLPDGRTVSWDMLRDDDKDSLPDWSEVVEEAKRLGFSWGGDWRTFTDMPHLEMVFGLTTSQLREGKKPAVSLITKAFAVIDKYMEEAEEDMSRIEALVKELESTVAGLTNSKDVLKQQSILQAGEIKELSALLLELTDTNPPAWAEDALKAFANTPSVLNGKPVIDTPDKATYAEARLITILYRLGLAAQQKGGK</sequence>
<accession>A0ABX1YVP8</accession>
<feature type="domain" description="Peptidase M15C" evidence="2">
    <location>
        <begin position="85"/>
        <end position="155"/>
    </location>
</feature>
<dbReference type="CDD" id="cd14845">
    <property type="entry name" value="L-Ala-D-Glu_peptidase_like"/>
    <property type="match status" value="1"/>
</dbReference>
<reference evidence="3 4" key="1">
    <citation type="submission" date="2019-10" db="EMBL/GenBank/DDBJ databases">
        <title>Description of Paenibacillus terricola sp. nov.</title>
        <authorList>
            <person name="Carlier A."/>
            <person name="Qi S."/>
        </authorList>
    </citation>
    <scope>NUCLEOTIDE SEQUENCE [LARGE SCALE GENOMIC DNA]</scope>
    <source>
        <strain evidence="3 4">LMG 31459</strain>
    </source>
</reference>
<keyword evidence="4" id="KW-1185">Reference proteome</keyword>
<evidence type="ECO:0000313" key="3">
    <source>
        <dbReference type="EMBL" id="NOU83843.1"/>
    </source>
</evidence>
<evidence type="ECO:0000256" key="1">
    <source>
        <dbReference type="SAM" id="Coils"/>
    </source>
</evidence>
<dbReference type="Proteomes" id="UP000596857">
    <property type="component" value="Unassembled WGS sequence"/>
</dbReference>
<organism evidence="3 4">
    <name type="scientific">Paenibacillus phytohabitans</name>
    <dbReference type="NCBI Taxonomy" id="2654978"/>
    <lineage>
        <taxon>Bacteria</taxon>
        <taxon>Bacillati</taxon>
        <taxon>Bacillota</taxon>
        <taxon>Bacilli</taxon>
        <taxon>Bacillales</taxon>
        <taxon>Paenibacillaceae</taxon>
        <taxon>Paenibacillus</taxon>
    </lineage>
</organism>
<dbReference type="Pfam" id="PF13539">
    <property type="entry name" value="Peptidase_M15_4"/>
    <property type="match status" value="1"/>
</dbReference>
<evidence type="ECO:0000259" key="2">
    <source>
        <dbReference type="Pfam" id="PF13539"/>
    </source>
</evidence>
<dbReference type="InterPro" id="IPR039561">
    <property type="entry name" value="Peptidase_M15C"/>
</dbReference>
<proteinExistence type="predicted"/>
<gene>
    <name evidence="3" type="ORF">GC101_33870</name>
</gene>
<dbReference type="EMBL" id="WHOB01000097">
    <property type="protein sequence ID" value="NOU83843.1"/>
    <property type="molecule type" value="Genomic_DNA"/>
</dbReference>
<comment type="caution">
    <text evidence="3">The sequence shown here is derived from an EMBL/GenBank/DDBJ whole genome shotgun (WGS) entry which is preliminary data.</text>
</comment>
<protein>
    <submittedName>
        <fullName evidence="3">M15 family peptidase</fullName>
    </submittedName>
</protein>